<gene>
    <name evidence="1" type="ORF">RhiirA5_443326</name>
</gene>
<dbReference type="AlphaFoldDB" id="A0A2N0NE00"/>
<protein>
    <submittedName>
        <fullName evidence="1">Uncharacterized protein</fullName>
    </submittedName>
</protein>
<name>A0A2N0NE00_9GLOM</name>
<sequence>MICGLSNDYQMTDILPIFYHLTDVWKDFLKFLDKSISVKKFQDVLENQLYT</sequence>
<proteinExistence type="predicted"/>
<dbReference type="Proteomes" id="UP000232722">
    <property type="component" value="Unassembled WGS sequence"/>
</dbReference>
<reference evidence="1 2" key="1">
    <citation type="submission" date="2016-04" db="EMBL/GenBank/DDBJ databases">
        <title>Genome analyses suggest a sexual origin of heterokaryosis in a supposedly ancient asexual fungus.</title>
        <authorList>
            <person name="Ropars J."/>
            <person name="Sedzielewska K."/>
            <person name="Noel J."/>
            <person name="Charron P."/>
            <person name="Farinelli L."/>
            <person name="Marton T."/>
            <person name="Kruger M."/>
            <person name="Pelin A."/>
            <person name="Brachmann A."/>
            <person name="Corradi N."/>
        </authorList>
    </citation>
    <scope>NUCLEOTIDE SEQUENCE [LARGE SCALE GENOMIC DNA]</scope>
    <source>
        <strain evidence="1 2">A5</strain>
    </source>
</reference>
<accession>A0A2N0NE00</accession>
<dbReference type="EMBL" id="LLXJ01009837">
    <property type="protein sequence ID" value="PKB92807.1"/>
    <property type="molecule type" value="Genomic_DNA"/>
</dbReference>
<comment type="caution">
    <text evidence="1">The sequence shown here is derived from an EMBL/GenBank/DDBJ whole genome shotgun (WGS) entry which is preliminary data.</text>
</comment>
<organism evidence="1 2">
    <name type="scientific">Rhizophagus irregularis</name>
    <dbReference type="NCBI Taxonomy" id="588596"/>
    <lineage>
        <taxon>Eukaryota</taxon>
        <taxon>Fungi</taxon>
        <taxon>Fungi incertae sedis</taxon>
        <taxon>Mucoromycota</taxon>
        <taxon>Glomeromycotina</taxon>
        <taxon>Glomeromycetes</taxon>
        <taxon>Glomerales</taxon>
        <taxon>Glomeraceae</taxon>
        <taxon>Rhizophagus</taxon>
    </lineage>
</organism>
<reference evidence="1 2" key="2">
    <citation type="submission" date="2017-09" db="EMBL/GenBank/DDBJ databases">
        <title>Extensive intraspecific genome diversity in a model arbuscular mycorrhizal fungus.</title>
        <authorList>
            <person name="Chen E.C."/>
            <person name="Morin E."/>
            <person name="Beaudet D."/>
            <person name="Noel J."/>
            <person name="Ndikumana S."/>
            <person name="Charron P."/>
            <person name="St-Onge C."/>
            <person name="Giorgi J."/>
            <person name="Grigoriev I.V."/>
            <person name="Roux C."/>
            <person name="Martin F.M."/>
            <person name="Corradi N."/>
        </authorList>
    </citation>
    <scope>NUCLEOTIDE SEQUENCE [LARGE SCALE GENOMIC DNA]</scope>
    <source>
        <strain evidence="1 2">A5</strain>
    </source>
</reference>
<evidence type="ECO:0000313" key="1">
    <source>
        <dbReference type="EMBL" id="PKB92807.1"/>
    </source>
</evidence>
<evidence type="ECO:0000313" key="2">
    <source>
        <dbReference type="Proteomes" id="UP000232722"/>
    </source>
</evidence>